<sequence length="536" mass="54985">MSNSSAPLRPQILHPSSLQELCALAADSGHPARTLGIDPGVRVSGLTLDSRRVGPGDAYVALSGSRTHGIRFAATALAAGAVVVLTDEAGAADPAAADLPLVIVDRPRTVMAHWAAQVYGRPAEALTMYGVTGTNGKTTTAVLLAAALSAAGRTAGTIGTLGFRVGETSLDSSRTTVTTPESVDLQALLAVMVEAGADSVAMEVSSHAMVYERAEAVRFAVAAFTNLGRDHLDFHPTMEDYYQAKAGLFTPEHTASAVVNIDDEWGARLAGETRGRLHHVVTTSFSDPTADWYAAEVTPLANGGSLVRVASPQGPLDIEVGMPGLFNARNAVTCAAMLALAGVDLEAALPGLAHAQVPGRMQVVDLGPGAPLAVVDFAHTPQAVASALQALTDRLQRAGAGGRVVAVLGCGGDRDQAKRGPMGAAAATWADTVVVTDDNPRSEEPSTIRAAVLAGAEEAVRSGTVSAERPGHGGHVQVIDGGTRAAAIATALRLAGPDDLVAVLGKGHEQGQVIGTDVVPFDDVEAIRTAWHSRED</sequence>
<proteinExistence type="inferred from homology"/>
<dbReference type="InterPro" id="IPR036565">
    <property type="entry name" value="Mur-like_cat_sf"/>
</dbReference>
<keyword evidence="4 7" id="KW-0573">Peptidoglycan synthesis</keyword>
<dbReference type="Proteomes" id="UP000199086">
    <property type="component" value="Unassembled WGS sequence"/>
</dbReference>
<comment type="similarity">
    <text evidence="1 7">Belongs to the MurCDEF family. MurE subfamily.</text>
</comment>
<dbReference type="InterPro" id="IPR013221">
    <property type="entry name" value="Mur_ligase_cen"/>
</dbReference>
<feature type="binding site" evidence="7">
    <location>
        <position position="205"/>
    </location>
    <ligand>
        <name>UDP-N-acetyl-alpha-D-muramoyl-L-alanyl-D-glutamate</name>
        <dbReference type="ChEBI" id="CHEBI:83900"/>
    </ligand>
</feature>
<dbReference type="SUPFAM" id="SSF53244">
    <property type="entry name" value="MurD-like peptide ligases, peptide-binding domain"/>
    <property type="match status" value="1"/>
</dbReference>
<feature type="domain" description="Mur ligase N-terminal catalytic" evidence="9">
    <location>
        <begin position="43"/>
        <end position="119"/>
    </location>
</feature>
<feature type="binding site" evidence="7">
    <location>
        <position position="505"/>
    </location>
    <ligand>
        <name>meso-2,6-diaminopimelate</name>
        <dbReference type="ChEBI" id="CHEBI:57791"/>
    </ligand>
</feature>
<keyword evidence="13" id="KW-1185">Reference proteome</keyword>
<dbReference type="PANTHER" id="PTHR23135:SF4">
    <property type="entry name" value="UDP-N-ACETYLMURAMOYL-L-ALANYL-D-GLUTAMATE--2,6-DIAMINOPIMELATE LIGASE MURE HOMOLOG, CHLOROPLASTIC"/>
    <property type="match status" value="1"/>
</dbReference>
<feature type="binding site" evidence="7">
    <location>
        <position position="414"/>
    </location>
    <ligand>
        <name>meso-2,6-diaminopimelate</name>
        <dbReference type="ChEBI" id="CHEBI:57791"/>
    </ligand>
</feature>
<feature type="short sequence motif" description="Meso-diaminopimelate recognition motif" evidence="7">
    <location>
        <begin position="438"/>
        <end position="441"/>
    </location>
</feature>
<dbReference type="InterPro" id="IPR005761">
    <property type="entry name" value="UDP-N-AcMur-Glu-dNH2Pim_ligase"/>
</dbReference>
<dbReference type="NCBIfam" id="TIGR01085">
    <property type="entry name" value="murE"/>
    <property type="match status" value="1"/>
</dbReference>
<accession>A0A1G6GDU9</accession>
<evidence type="ECO:0000256" key="5">
    <source>
        <dbReference type="ARBA" id="ARBA00023306"/>
    </source>
</evidence>
<feature type="binding site" evidence="7">
    <location>
        <position position="509"/>
    </location>
    <ligand>
        <name>meso-2,6-diaminopimelate</name>
        <dbReference type="ChEBI" id="CHEBI:57791"/>
    </ligand>
</feature>
<keyword evidence="7" id="KW-0067">ATP-binding</keyword>
<dbReference type="NCBIfam" id="NF001126">
    <property type="entry name" value="PRK00139.1-4"/>
    <property type="match status" value="1"/>
</dbReference>
<dbReference type="Gene3D" id="3.40.1190.10">
    <property type="entry name" value="Mur-like, catalytic domain"/>
    <property type="match status" value="1"/>
</dbReference>
<feature type="domain" description="Mur ligase C-terminal" evidence="10">
    <location>
        <begin position="359"/>
        <end position="507"/>
    </location>
</feature>
<evidence type="ECO:0000313" key="13">
    <source>
        <dbReference type="Proteomes" id="UP000199086"/>
    </source>
</evidence>
<dbReference type="GO" id="GO:0005524">
    <property type="term" value="F:ATP binding"/>
    <property type="evidence" value="ECO:0007669"/>
    <property type="project" value="UniProtKB-UniRule"/>
</dbReference>
<evidence type="ECO:0000256" key="2">
    <source>
        <dbReference type="ARBA" id="ARBA00022618"/>
    </source>
</evidence>
<feature type="binding site" evidence="7">
    <location>
        <position position="213"/>
    </location>
    <ligand>
        <name>UDP-N-acetyl-alpha-D-muramoyl-L-alanyl-D-glutamate</name>
        <dbReference type="ChEBI" id="CHEBI:83900"/>
    </ligand>
</feature>
<dbReference type="NCBIfam" id="NF001124">
    <property type="entry name" value="PRK00139.1-2"/>
    <property type="match status" value="1"/>
</dbReference>
<dbReference type="STRING" id="1577474.GA0111570_101432"/>
<dbReference type="Pfam" id="PF08245">
    <property type="entry name" value="Mur_ligase_M"/>
    <property type="match status" value="1"/>
</dbReference>
<dbReference type="UniPathway" id="UPA00219"/>
<evidence type="ECO:0000256" key="4">
    <source>
        <dbReference type="ARBA" id="ARBA00022984"/>
    </source>
</evidence>
<comment type="cofactor">
    <cofactor evidence="7">
        <name>Mg(2+)</name>
        <dbReference type="ChEBI" id="CHEBI:18420"/>
    </cofactor>
</comment>
<comment type="subcellular location">
    <subcellularLocation>
        <location evidence="7 8">Cytoplasm</location>
    </subcellularLocation>
</comment>
<evidence type="ECO:0000256" key="7">
    <source>
        <dbReference type="HAMAP-Rule" id="MF_00208"/>
    </source>
</evidence>
<evidence type="ECO:0000256" key="3">
    <source>
        <dbReference type="ARBA" id="ARBA00022960"/>
    </source>
</evidence>
<organism evidence="12 13">
    <name type="scientific">Raineyella antarctica</name>
    <dbReference type="NCBI Taxonomy" id="1577474"/>
    <lineage>
        <taxon>Bacteria</taxon>
        <taxon>Bacillati</taxon>
        <taxon>Actinomycetota</taxon>
        <taxon>Actinomycetes</taxon>
        <taxon>Propionibacteriales</taxon>
        <taxon>Propionibacteriaceae</taxon>
        <taxon>Raineyella</taxon>
    </lineage>
</organism>
<evidence type="ECO:0000256" key="1">
    <source>
        <dbReference type="ARBA" id="ARBA00005898"/>
    </source>
</evidence>
<dbReference type="SUPFAM" id="SSF63418">
    <property type="entry name" value="MurE/MurF N-terminal domain"/>
    <property type="match status" value="1"/>
</dbReference>
<keyword evidence="7" id="KW-0460">Magnesium</keyword>
<protein>
    <recommendedName>
        <fullName evidence="7">UDP-N-acetylmuramoyl-L-alanyl-D-glutamate--2,6-diaminopimelate ligase</fullName>
        <ecNumber evidence="7">6.3.2.13</ecNumber>
    </recommendedName>
    <alternativeName>
        <fullName evidence="7">Meso-A2pm-adding enzyme</fullName>
    </alternativeName>
    <alternativeName>
        <fullName evidence="7">Meso-diaminopimelate-adding enzyme</fullName>
    </alternativeName>
    <alternativeName>
        <fullName evidence="7">UDP-MurNAc-L-Ala-D-Glu:meso-diaminopimelate ligase</fullName>
    </alternativeName>
    <alternativeName>
        <fullName evidence="7">UDP-MurNAc-tripeptide synthetase</fullName>
    </alternativeName>
    <alternativeName>
        <fullName evidence="7">UDP-N-acetylmuramyl-tripeptide synthetase</fullName>
    </alternativeName>
</protein>
<dbReference type="Gene3D" id="3.90.190.20">
    <property type="entry name" value="Mur ligase, C-terminal domain"/>
    <property type="match status" value="1"/>
</dbReference>
<dbReference type="GO" id="GO:0051301">
    <property type="term" value="P:cell division"/>
    <property type="evidence" value="ECO:0007669"/>
    <property type="project" value="UniProtKB-KW"/>
</dbReference>
<dbReference type="GO" id="GO:0008360">
    <property type="term" value="P:regulation of cell shape"/>
    <property type="evidence" value="ECO:0007669"/>
    <property type="project" value="UniProtKB-KW"/>
</dbReference>
<comment type="catalytic activity">
    <reaction evidence="7">
        <text>UDP-N-acetyl-alpha-D-muramoyl-L-alanyl-D-glutamate + meso-2,6-diaminopimelate + ATP = UDP-N-acetyl-alpha-D-muramoyl-L-alanyl-gamma-D-glutamyl-meso-2,6-diaminopimelate + ADP + phosphate + H(+)</text>
        <dbReference type="Rhea" id="RHEA:23676"/>
        <dbReference type="ChEBI" id="CHEBI:15378"/>
        <dbReference type="ChEBI" id="CHEBI:30616"/>
        <dbReference type="ChEBI" id="CHEBI:43474"/>
        <dbReference type="ChEBI" id="CHEBI:57791"/>
        <dbReference type="ChEBI" id="CHEBI:83900"/>
        <dbReference type="ChEBI" id="CHEBI:83905"/>
        <dbReference type="ChEBI" id="CHEBI:456216"/>
        <dbReference type="EC" id="6.3.2.13"/>
    </reaction>
</comment>
<evidence type="ECO:0000256" key="6">
    <source>
        <dbReference type="ARBA" id="ARBA00023316"/>
    </source>
</evidence>
<comment type="caution">
    <text evidence="7">Lacks conserved residue(s) required for the propagation of feature annotation.</text>
</comment>
<feature type="domain" description="Mur ligase central" evidence="11">
    <location>
        <begin position="131"/>
        <end position="337"/>
    </location>
</feature>
<dbReference type="EMBL" id="FMYF01000001">
    <property type="protein sequence ID" value="SDB80157.1"/>
    <property type="molecule type" value="Genomic_DNA"/>
</dbReference>
<dbReference type="GO" id="GO:0009252">
    <property type="term" value="P:peptidoglycan biosynthetic process"/>
    <property type="evidence" value="ECO:0007669"/>
    <property type="project" value="UniProtKB-UniRule"/>
</dbReference>
<keyword evidence="7" id="KW-0547">Nucleotide-binding</keyword>
<evidence type="ECO:0000259" key="10">
    <source>
        <dbReference type="Pfam" id="PF02875"/>
    </source>
</evidence>
<keyword evidence="2 7" id="KW-0132">Cell division</keyword>
<dbReference type="InterPro" id="IPR036615">
    <property type="entry name" value="Mur_ligase_C_dom_sf"/>
</dbReference>
<dbReference type="AlphaFoldDB" id="A0A1G6GDU9"/>
<dbReference type="GO" id="GO:0008765">
    <property type="term" value="F:UDP-N-acetylmuramoylalanyl-D-glutamate-2,6-diaminopimelate ligase activity"/>
    <property type="evidence" value="ECO:0007669"/>
    <property type="project" value="UniProtKB-UniRule"/>
</dbReference>
<evidence type="ECO:0000313" key="12">
    <source>
        <dbReference type="EMBL" id="SDB80157.1"/>
    </source>
</evidence>
<dbReference type="PANTHER" id="PTHR23135">
    <property type="entry name" value="MUR LIGASE FAMILY MEMBER"/>
    <property type="match status" value="1"/>
</dbReference>
<feature type="binding site" evidence="7">
    <location>
        <begin position="133"/>
        <end position="139"/>
    </location>
    <ligand>
        <name>ATP</name>
        <dbReference type="ChEBI" id="CHEBI:30616"/>
    </ligand>
</feature>
<dbReference type="GO" id="GO:0071555">
    <property type="term" value="P:cell wall organization"/>
    <property type="evidence" value="ECO:0007669"/>
    <property type="project" value="UniProtKB-KW"/>
</dbReference>
<reference evidence="12 13" key="1">
    <citation type="submission" date="2016-06" db="EMBL/GenBank/DDBJ databases">
        <authorList>
            <person name="Olsen C.W."/>
            <person name="Carey S."/>
            <person name="Hinshaw L."/>
            <person name="Karasin A.I."/>
        </authorList>
    </citation>
    <scope>NUCLEOTIDE SEQUENCE [LARGE SCALE GENOMIC DNA]</scope>
    <source>
        <strain evidence="12 13">LZ-22</strain>
    </source>
</reference>
<feature type="binding site" evidence="7">
    <location>
        <begin position="438"/>
        <end position="441"/>
    </location>
    <ligand>
        <name>meso-2,6-diaminopimelate</name>
        <dbReference type="ChEBI" id="CHEBI:57791"/>
    </ligand>
</feature>
<dbReference type="GO" id="GO:0000287">
    <property type="term" value="F:magnesium ion binding"/>
    <property type="evidence" value="ECO:0007669"/>
    <property type="project" value="UniProtKB-UniRule"/>
</dbReference>
<evidence type="ECO:0000256" key="8">
    <source>
        <dbReference type="RuleBase" id="RU004135"/>
    </source>
</evidence>
<dbReference type="InterPro" id="IPR000713">
    <property type="entry name" value="Mur_ligase_N"/>
</dbReference>
<feature type="binding site" evidence="7">
    <location>
        <position position="50"/>
    </location>
    <ligand>
        <name>UDP-N-acetyl-alpha-D-muramoyl-L-alanyl-D-glutamate</name>
        <dbReference type="ChEBI" id="CHEBI:83900"/>
    </ligand>
</feature>
<keyword evidence="5 7" id="KW-0131">Cell cycle</keyword>
<dbReference type="SUPFAM" id="SSF53623">
    <property type="entry name" value="MurD-like peptide ligases, catalytic domain"/>
    <property type="match status" value="1"/>
</dbReference>
<keyword evidence="3 7" id="KW-0133">Cell shape</keyword>
<comment type="pathway">
    <text evidence="7 8">Cell wall biogenesis; peptidoglycan biosynthesis.</text>
</comment>
<keyword evidence="7 12" id="KW-0436">Ligase</keyword>
<dbReference type="InterPro" id="IPR004101">
    <property type="entry name" value="Mur_ligase_C"/>
</dbReference>
<feature type="binding site" evidence="7">
    <location>
        <position position="48"/>
    </location>
    <ligand>
        <name>UDP-N-acetyl-alpha-D-muramoyl-L-alanyl-D-glutamate</name>
        <dbReference type="ChEBI" id="CHEBI:83900"/>
    </ligand>
</feature>
<dbReference type="InterPro" id="IPR035911">
    <property type="entry name" value="MurE/MurF_N"/>
</dbReference>
<name>A0A1G6GDU9_9ACTN</name>
<dbReference type="Gene3D" id="3.40.1390.10">
    <property type="entry name" value="MurE/MurF, N-terminal domain"/>
    <property type="match status" value="1"/>
</dbReference>
<dbReference type="EC" id="6.3.2.13" evidence="7"/>
<keyword evidence="6 7" id="KW-0961">Cell wall biogenesis/degradation</keyword>
<comment type="function">
    <text evidence="7">Catalyzes the addition of meso-diaminopimelic acid to the nucleotide precursor UDP-N-acetylmuramoyl-L-alanyl-D-glutamate (UMAG) in the biosynthesis of bacterial cell-wall peptidoglycan.</text>
</comment>
<feature type="binding site" evidence="7">
    <location>
        <begin position="178"/>
        <end position="179"/>
    </location>
    <ligand>
        <name>UDP-N-acetyl-alpha-D-muramoyl-L-alanyl-D-glutamate</name>
        <dbReference type="ChEBI" id="CHEBI:83900"/>
    </ligand>
</feature>
<dbReference type="GO" id="GO:0005737">
    <property type="term" value="C:cytoplasm"/>
    <property type="evidence" value="ECO:0007669"/>
    <property type="project" value="UniProtKB-SubCell"/>
</dbReference>
<keyword evidence="7" id="KW-0963">Cytoplasm</keyword>
<dbReference type="Pfam" id="PF02875">
    <property type="entry name" value="Mur_ligase_C"/>
    <property type="match status" value="1"/>
</dbReference>
<comment type="PTM">
    <text evidence="7">Carboxylation is probably crucial for Mg(2+) binding and, consequently, for the gamma-phosphate positioning of ATP.</text>
</comment>
<gene>
    <name evidence="7" type="primary">murE</name>
    <name evidence="12" type="ORF">GA0111570_101432</name>
</gene>
<dbReference type="HAMAP" id="MF_00208">
    <property type="entry name" value="MurE"/>
    <property type="match status" value="1"/>
</dbReference>
<feature type="modified residue" description="N6-carboxylysine" evidence="7">
    <location>
        <position position="245"/>
    </location>
</feature>
<dbReference type="Pfam" id="PF01225">
    <property type="entry name" value="Mur_ligase"/>
    <property type="match status" value="1"/>
</dbReference>
<evidence type="ECO:0000259" key="9">
    <source>
        <dbReference type="Pfam" id="PF01225"/>
    </source>
</evidence>
<evidence type="ECO:0000259" key="11">
    <source>
        <dbReference type="Pfam" id="PF08245"/>
    </source>
</evidence>